<proteinExistence type="predicted"/>
<name>E4T8H3_PALPW</name>
<dbReference type="EMBL" id="CP002345">
    <property type="protein sequence ID" value="ADQ81017.1"/>
    <property type="molecule type" value="Genomic_DNA"/>
</dbReference>
<evidence type="ECO:0000313" key="2">
    <source>
        <dbReference type="EMBL" id="ADQ81017.1"/>
    </source>
</evidence>
<dbReference type="Proteomes" id="UP000008718">
    <property type="component" value="Chromosome"/>
</dbReference>
<reference key="1">
    <citation type="submission" date="2010-11" db="EMBL/GenBank/DDBJ databases">
        <title>The complete genome of Paludibacter propionicigenes DSM 17365.</title>
        <authorList>
            <consortium name="US DOE Joint Genome Institute (JGI-PGF)"/>
            <person name="Lucas S."/>
            <person name="Copeland A."/>
            <person name="Lapidus A."/>
            <person name="Bruce D."/>
            <person name="Goodwin L."/>
            <person name="Pitluck S."/>
            <person name="Kyrpides N."/>
            <person name="Mavromatis K."/>
            <person name="Ivanova N."/>
            <person name="Munk A.C."/>
            <person name="Brettin T."/>
            <person name="Detter J.C."/>
            <person name="Han C."/>
            <person name="Tapia R."/>
            <person name="Land M."/>
            <person name="Hauser L."/>
            <person name="Markowitz V."/>
            <person name="Cheng J.-F."/>
            <person name="Hugenholtz P."/>
            <person name="Woyke T."/>
            <person name="Wu D."/>
            <person name="Gronow S."/>
            <person name="Wellnitz S."/>
            <person name="Brambilla E."/>
            <person name="Klenk H.-P."/>
            <person name="Eisen J.A."/>
        </authorList>
    </citation>
    <scope>NUCLEOTIDE SEQUENCE</scope>
    <source>
        <strain>WB4</strain>
    </source>
</reference>
<dbReference type="HOGENOM" id="CLU_3313904_0_0_10"/>
<keyword evidence="1" id="KW-0472">Membrane</keyword>
<dbReference type="STRING" id="694427.Palpr_2888"/>
<sequence length="39" mass="4309">MSKSFSFTELSLILYTIVGLSVTNDSYFGSGIIKKNSFL</sequence>
<accession>E4T8H3</accession>
<evidence type="ECO:0000256" key="1">
    <source>
        <dbReference type="SAM" id="Phobius"/>
    </source>
</evidence>
<protein>
    <submittedName>
        <fullName evidence="2">Uncharacterized protein</fullName>
    </submittedName>
</protein>
<organism evidence="2 3">
    <name type="scientific">Paludibacter propionicigenes (strain DSM 17365 / JCM 13257 / WB4)</name>
    <dbReference type="NCBI Taxonomy" id="694427"/>
    <lineage>
        <taxon>Bacteria</taxon>
        <taxon>Pseudomonadati</taxon>
        <taxon>Bacteroidota</taxon>
        <taxon>Bacteroidia</taxon>
        <taxon>Bacteroidales</taxon>
        <taxon>Paludibacteraceae</taxon>
        <taxon>Paludibacter</taxon>
    </lineage>
</organism>
<dbReference type="KEGG" id="ppn:Palpr_2888"/>
<gene>
    <name evidence="2" type="ordered locus">Palpr_2888</name>
</gene>
<dbReference type="AlphaFoldDB" id="E4T8H3"/>
<reference evidence="2 3" key="2">
    <citation type="journal article" date="2011" name="Stand. Genomic Sci.">
        <title>Complete genome sequence of Paludibacter propionicigenes type strain (WB4).</title>
        <authorList>
            <person name="Gronow S."/>
            <person name="Munk C."/>
            <person name="Lapidus A."/>
            <person name="Nolan M."/>
            <person name="Lucas S."/>
            <person name="Hammon N."/>
            <person name="Deshpande S."/>
            <person name="Cheng J.F."/>
            <person name="Tapia R."/>
            <person name="Han C."/>
            <person name="Goodwin L."/>
            <person name="Pitluck S."/>
            <person name="Liolios K."/>
            <person name="Ivanova N."/>
            <person name="Mavromatis K."/>
            <person name="Mikhailova N."/>
            <person name="Pati A."/>
            <person name="Chen A."/>
            <person name="Palaniappan K."/>
            <person name="Land M."/>
            <person name="Hauser L."/>
            <person name="Chang Y.J."/>
            <person name="Jeffries C.D."/>
            <person name="Brambilla E."/>
            <person name="Rohde M."/>
            <person name="Goker M."/>
            <person name="Detter J.C."/>
            <person name="Woyke T."/>
            <person name="Bristow J."/>
            <person name="Eisen J.A."/>
            <person name="Markowitz V."/>
            <person name="Hugenholtz P."/>
            <person name="Kyrpides N.C."/>
            <person name="Klenk H.P."/>
        </authorList>
    </citation>
    <scope>NUCLEOTIDE SEQUENCE [LARGE SCALE GENOMIC DNA]</scope>
    <source>
        <strain evidence="3">DSM 17365 / JCM 13257 / WB4</strain>
    </source>
</reference>
<evidence type="ECO:0000313" key="3">
    <source>
        <dbReference type="Proteomes" id="UP000008718"/>
    </source>
</evidence>
<feature type="transmembrane region" description="Helical" evidence="1">
    <location>
        <begin position="12"/>
        <end position="33"/>
    </location>
</feature>
<keyword evidence="1" id="KW-1133">Transmembrane helix</keyword>
<keyword evidence="3" id="KW-1185">Reference proteome</keyword>
<keyword evidence="1" id="KW-0812">Transmembrane</keyword>